<feature type="coiled-coil region" evidence="1">
    <location>
        <begin position="400"/>
        <end position="474"/>
    </location>
</feature>
<evidence type="ECO:0000313" key="4">
    <source>
        <dbReference type="Proteomes" id="UP000001542"/>
    </source>
</evidence>
<evidence type="ECO:0000256" key="2">
    <source>
        <dbReference type="SAM" id="MobiDB-lite"/>
    </source>
</evidence>
<dbReference type="GO" id="GO:0000793">
    <property type="term" value="C:condensed chromosome"/>
    <property type="evidence" value="ECO:0000318"/>
    <property type="project" value="GO_Central"/>
</dbReference>
<feature type="coiled-coil region" evidence="1">
    <location>
        <begin position="320"/>
        <end position="354"/>
    </location>
</feature>
<dbReference type="SMR" id="A2F872"/>
<sequence>MENGSSELSIHEQDIHNSDDSKENNFDSQNSLESLSTFITSLQQLQEEIEYKINIVQDAIKELESFKDYKETPGESEFETAFDDADQKKPDFELVDKVLNEFIDNISDIKQLLLYIDDQIQVSHIQLKQKKKRLSEANNINLDSDTTSELYRDENNPKTKKNTEIKNKIKEDGESALAARQQINQLVDEINQLQYNGEISQPIGDDSQEHIQESEEDIKKEQIIDQNLQNYYEAEISRYKRILNIQQKEVEEMTQVRNECEQSIEEFETEKRKNIEELNTKTTEISDLKMEMNNCIRAITEIKKISPQLAAFNAHITSVVEDMEKINNGVKSQLEKLTLEYQNYQEIVDSYNKAQEIIKQNRLHQDDVIQKLIEATDLSDKTLEEIHRYKVEKDGYSDDLQNINKIIEDVTQKLDKQVEEIDKSAKDYYSTALYKLSSRINEAKAENSNLIREKEFLLTEIQDSNNKYQTLKESTGQKSRDEYLSEIFEFNKKCQEIIQKLIGLHQENINTKKRIEKLNEQKGSTDNQTYINILNSRAQQIKMAINQICSNIGDIESQNQSNNEINIQLKKHLEQKTQEVKNIKQNATEEKESQIKKSKQELEKIISLQQQEIVSMQSKIEEFRKQSKTAKNNSEKMSKETQEKLNTIDAQLSNMAKTRKKLESRHIELIDYLNKSSYSLQDVTSEINTLQIRIAKKNSHEKRRAEQITQMEVQRLSMESEIKKAKMLSARLDEEIASQQEKNNQIDIRLIENNES</sequence>
<feature type="region of interest" description="Disordered" evidence="2">
    <location>
        <begin position="1"/>
        <end position="28"/>
    </location>
</feature>
<proteinExistence type="predicted"/>
<dbReference type="GO" id="GO:0003682">
    <property type="term" value="F:chromatin binding"/>
    <property type="evidence" value="ECO:0000318"/>
    <property type="project" value="GO_Central"/>
</dbReference>
<reference evidence="3" key="1">
    <citation type="submission" date="2006-10" db="EMBL/GenBank/DDBJ databases">
        <authorList>
            <person name="Amadeo P."/>
            <person name="Zhao Q."/>
            <person name="Wortman J."/>
            <person name="Fraser-Liggett C."/>
            <person name="Carlton J."/>
        </authorList>
    </citation>
    <scope>NUCLEOTIDE SEQUENCE</scope>
    <source>
        <strain evidence="3">G3</strain>
    </source>
</reference>
<dbReference type="GO" id="GO:0007076">
    <property type="term" value="P:mitotic chromosome condensation"/>
    <property type="evidence" value="ECO:0000318"/>
    <property type="project" value="GO_Central"/>
</dbReference>
<dbReference type="EMBL" id="DS113658">
    <property type="protein sequence ID" value="EAX98892.1"/>
    <property type="molecule type" value="Genomic_DNA"/>
</dbReference>
<dbReference type="InParanoid" id="A2F872"/>
<dbReference type="VEuPathDB" id="TrichDB:TVAGG3_0736670"/>
<dbReference type="AlphaFoldDB" id="A2F872"/>
<accession>A2F872</accession>
<dbReference type="GO" id="GO:0000785">
    <property type="term" value="C:chromatin"/>
    <property type="evidence" value="ECO:0000318"/>
    <property type="project" value="GO_Central"/>
</dbReference>
<feature type="coiled-coil region" evidence="1">
    <location>
        <begin position="243"/>
        <end position="277"/>
    </location>
</feature>
<dbReference type="RefSeq" id="XP_001311822.1">
    <property type="nucleotide sequence ID" value="XM_001311821.1"/>
</dbReference>
<dbReference type="Proteomes" id="UP000001542">
    <property type="component" value="Unassembled WGS sequence"/>
</dbReference>
<feature type="coiled-coil region" evidence="1">
    <location>
        <begin position="555"/>
        <end position="665"/>
    </location>
</feature>
<protein>
    <submittedName>
        <fullName evidence="3">Uncharacterized protein</fullName>
    </submittedName>
</protein>
<reference evidence="3" key="2">
    <citation type="journal article" date="2007" name="Science">
        <title>Draft genome sequence of the sexually transmitted pathogen Trichomonas vaginalis.</title>
        <authorList>
            <person name="Carlton J.M."/>
            <person name="Hirt R.P."/>
            <person name="Silva J.C."/>
            <person name="Delcher A.L."/>
            <person name="Schatz M."/>
            <person name="Zhao Q."/>
            <person name="Wortman J.R."/>
            <person name="Bidwell S.L."/>
            <person name="Alsmark U.C.M."/>
            <person name="Besteiro S."/>
            <person name="Sicheritz-Ponten T."/>
            <person name="Noel C.J."/>
            <person name="Dacks J.B."/>
            <person name="Foster P.G."/>
            <person name="Simillion C."/>
            <person name="Van de Peer Y."/>
            <person name="Miranda-Saavedra D."/>
            <person name="Barton G.J."/>
            <person name="Westrop G.D."/>
            <person name="Mueller S."/>
            <person name="Dessi D."/>
            <person name="Fiori P.L."/>
            <person name="Ren Q."/>
            <person name="Paulsen I."/>
            <person name="Zhang H."/>
            <person name="Bastida-Corcuera F.D."/>
            <person name="Simoes-Barbosa A."/>
            <person name="Brown M.T."/>
            <person name="Hayes R.D."/>
            <person name="Mukherjee M."/>
            <person name="Okumura C.Y."/>
            <person name="Schneider R."/>
            <person name="Smith A.J."/>
            <person name="Vanacova S."/>
            <person name="Villalvazo M."/>
            <person name="Haas B.J."/>
            <person name="Pertea M."/>
            <person name="Feldblyum T.V."/>
            <person name="Utterback T.R."/>
            <person name="Shu C.L."/>
            <person name="Osoegawa K."/>
            <person name="de Jong P.J."/>
            <person name="Hrdy I."/>
            <person name="Horvathova L."/>
            <person name="Zubacova Z."/>
            <person name="Dolezal P."/>
            <person name="Malik S.B."/>
            <person name="Logsdon J.M. Jr."/>
            <person name="Henze K."/>
            <person name="Gupta A."/>
            <person name="Wang C.C."/>
            <person name="Dunne R.L."/>
            <person name="Upcroft J.A."/>
            <person name="Upcroft P."/>
            <person name="White O."/>
            <person name="Salzberg S.L."/>
            <person name="Tang P."/>
            <person name="Chiu C.-H."/>
            <person name="Lee Y.-S."/>
            <person name="Embley T.M."/>
            <person name="Coombs G.H."/>
            <person name="Mottram J.C."/>
            <person name="Tachezy J."/>
            <person name="Fraser-Liggett C.M."/>
            <person name="Johnson P.J."/>
        </authorList>
    </citation>
    <scope>NUCLEOTIDE SEQUENCE [LARGE SCALE GENOMIC DNA]</scope>
    <source>
        <strain evidence="3">G3</strain>
    </source>
</reference>
<name>A2F872_TRIV3</name>
<dbReference type="VEuPathDB" id="TrichDB:TVAG_210860"/>
<dbReference type="GO" id="GO:0000796">
    <property type="term" value="C:condensin complex"/>
    <property type="evidence" value="ECO:0000318"/>
    <property type="project" value="GO_Central"/>
</dbReference>
<dbReference type="OMA" id="LTICERD"/>
<evidence type="ECO:0000313" key="3">
    <source>
        <dbReference type="EMBL" id="EAX98892.1"/>
    </source>
</evidence>
<gene>
    <name evidence="3" type="ORF">TVAG_210860</name>
</gene>
<feature type="compositionally biased region" description="Basic and acidic residues" evidence="2">
    <location>
        <begin position="9"/>
        <end position="25"/>
    </location>
</feature>
<evidence type="ECO:0000256" key="1">
    <source>
        <dbReference type="SAM" id="Coils"/>
    </source>
</evidence>
<keyword evidence="4" id="KW-1185">Reference proteome</keyword>
<dbReference type="STRING" id="5722.A2F872"/>
<dbReference type="KEGG" id="tva:4756694"/>
<keyword evidence="1" id="KW-0175">Coiled coil</keyword>
<organism evidence="3 4">
    <name type="scientific">Trichomonas vaginalis (strain ATCC PRA-98 / G3)</name>
    <dbReference type="NCBI Taxonomy" id="412133"/>
    <lineage>
        <taxon>Eukaryota</taxon>
        <taxon>Metamonada</taxon>
        <taxon>Parabasalia</taxon>
        <taxon>Trichomonadida</taxon>
        <taxon>Trichomonadidae</taxon>
        <taxon>Trichomonas</taxon>
    </lineage>
</organism>